<protein>
    <submittedName>
        <fullName evidence="1">Uncharacterized protein</fullName>
    </submittedName>
</protein>
<organism evidence="1 2">
    <name type="scientific">Aliikangiella coralliicola</name>
    <dbReference type="NCBI Taxonomy" id="2592383"/>
    <lineage>
        <taxon>Bacteria</taxon>
        <taxon>Pseudomonadati</taxon>
        <taxon>Pseudomonadota</taxon>
        <taxon>Gammaproteobacteria</taxon>
        <taxon>Oceanospirillales</taxon>
        <taxon>Pleioneaceae</taxon>
        <taxon>Aliikangiella</taxon>
    </lineage>
</organism>
<keyword evidence="2" id="KW-1185">Reference proteome</keyword>
<evidence type="ECO:0000313" key="1">
    <source>
        <dbReference type="EMBL" id="TQV85771.1"/>
    </source>
</evidence>
<dbReference type="EMBL" id="VIKS01000011">
    <property type="protein sequence ID" value="TQV85771.1"/>
    <property type="molecule type" value="Genomic_DNA"/>
</dbReference>
<proteinExistence type="predicted"/>
<accession>A0A545U8I0</accession>
<evidence type="ECO:0000313" key="2">
    <source>
        <dbReference type="Proteomes" id="UP000315439"/>
    </source>
</evidence>
<dbReference type="OrthoDB" id="9925380at2"/>
<reference evidence="1 2" key="1">
    <citation type="submission" date="2019-07" db="EMBL/GenBank/DDBJ databases">
        <title>Draft genome for Aliikangiella sp. M105.</title>
        <authorList>
            <person name="Wang G."/>
        </authorList>
    </citation>
    <scope>NUCLEOTIDE SEQUENCE [LARGE SCALE GENOMIC DNA]</scope>
    <source>
        <strain evidence="1 2">M105</strain>
    </source>
</reference>
<dbReference type="Proteomes" id="UP000315439">
    <property type="component" value="Unassembled WGS sequence"/>
</dbReference>
<sequence>MVETFLAVYFECKSKEQVSNILKYFDEERRPDFVEEVDESEGFLVELFEFSEFPEIEKENDKEYIMYFGDDDILFGLHPLFNHFNVTFSGAIVDAEDCEREYYLMVHDKANDCRVFEQTYIVGQDEILDKELLELEVLKDKIKLVAQYFDKKKLL</sequence>
<dbReference type="RefSeq" id="WP_142932690.1">
    <property type="nucleotide sequence ID" value="NZ_ML660167.1"/>
</dbReference>
<dbReference type="AlphaFoldDB" id="A0A545U8I0"/>
<gene>
    <name evidence="1" type="ORF">FLL46_17760</name>
</gene>
<comment type="caution">
    <text evidence="1">The sequence shown here is derived from an EMBL/GenBank/DDBJ whole genome shotgun (WGS) entry which is preliminary data.</text>
</comment>
<name>A0A545U8I0_9GAMM</name>